<accession>A0A975BX16</accession>
<organism evidence="1 2">
    <name type="scientific">Desulfonema magnum</name>
    <dbReference type="NCBI Taxonomy" id="45655"/>
    <lineage>
        <taxon>Bacteria</taxon>
        <taxon>Pseudomonadati</taxon>
        <taxon>Thermodesulfobacteriota</taxon>
        <taxon>Desulfobacteria</taxon>
        <taxon>Desulfobacterales</taxon>
        <taxon>Desulfococcaceae</taxon>
        <taxon>Desulfonema</taxon>
    </lineage>
</organism>
<sequence>MRDRTDSDELFSMICEVFKTSQVWYITRQNYFGGTWLLAEK</sequence>
<reference evidence="1" key="1">
    <citation type="journal article" date="2021" name="Microb. Physiol.">
        <title>Proteogenomic Insights into the Physiology of Marine, Sulfate-Reducing, Filamentous Desulfonema limicola and Desulfonema magnum.</title>
        <authorList>
            <person name="Schnaars V."/>
            <person name="Wohlbrand L."/>
            <person name="Scheve S."/>
            <person name="Hinrichs C."/>
            <person name="Reinhardt R."/>
            <person name="Rabus R."/>
        </authorList>
    </citation>
    <scope>NUCLEOTIDE SEQUENCE</scope>
    <source>
        <strain evidence="1">4be13</strain>
    </source>
</reference>
<gene>
    <name evidence="1" type="ORF">dnm_090250</name>
</gene>
<evidence type="ECO:0000313" key="1">
    <source>
        <dbReference type="EMBL" id="QTA92932.1"/>
    </source>
</evidence>
<dbReference type="EMBL" id="CP061800">
    <property type="protein sequence ID" value="QTA92932.1"/>
    <property type="molecule type" value="Genomic_DNA"/>
</dbReference>
<dbReference type="KEGG" id="dmm:dnm_090250"/>
<dbReference type="RefSeq" id="WP_276571832.1">
    <property type="nucleotide sequence ID" value="NZ_CP061800.1"/>
</dbReference>
<name>A0A975BX16_9BACT</name>
<protein>
    <submittedName>
        <fullName evidence="1">Uncharacterized protein</fullName>
    </submittedName>
</protein>
<dbReference type="AlphaFoldDB" id="A0A975BX16"/>
<proteinExistence type="predicted"/>
<keyword evidence="2" id="KW-1185">Reference proteome</keyword>
<dbReference type="Proteomes" id="UP000663722">
    <property type="component" value="Chromosome"/>
</dbReference>
<evidence type="ECO:0000313" key="2">
    <source>
        <dbReference type="Proteomes" id="UP000663722"/>
    </source>
</evidence>